<feature type="compositionally biased region" description="Pro residues" evidence="1">
    <location>
        <begin position="169"/>
        <end position="181"/>
    </location>
</feature>
<organism evidence="3 4">
    <name type="scientific">Sphaerosporella brunnea</name>
    <dbReference type="NCBI Taxonomy" id="1250544"/>
    <lineage>
        <taxon>Eukaryota</taxon>
        <taxon>Fungi</taxon>
        <taxon>Dikarya</taxon>
        <taxon>Ascomycota</taxon>
        <taxon>Pezizomycotina</taxon>
        <taxon>Pezizomycetes</taxon>
        <taxon>Pezizales</taxon>
        <taxon>Pyronemataceae</taxon>
        <taxon>Sphaerosporella</taxon>
    </lineage>
</organism>
<evidence type="ECO:0000313" key="4">
    <source>
        <dbReference type="Proteomes" id="UP000326924"/>
    </source>
</evidence>
<keyword evidence="2" id="KW-0472">Membrane</keyword>
<feature type="transmembrane region" description="Helical" evidence="2">
    <location>
        <begin position="214"/>
        <end position="235"/>
    </location>
</feature>
<reference evidence="3 4" key="1">
    <citation type="submission" date="2019-09" db="EMBL/GenBank/DDBJ databases">
        <title>Draft genome of the ectomycorrhizal ascomycete Sphaerosporella brunnea.</title>
        <authorList>
            <consortium name="DOE Joint Genome Institute"/>
            <person name="Benucci G.M."/>
            <person name="Marozzi G."/>
            <person name="Antonielli L."/>
            <person name="Sanchez S."/>
            <person name="Marco P."/>
            <person name="Wang X."/>
            <person name="Falini L.B."/>
            <person name="Barry K."/>
            <person name="Haridas S."/>
            <person name="Lipzen A."/>
            <person name="Labutti K."/>
            <person name="Grigoriev I.V."/>
            <person name="Murat C."/>
            <person name="Martin F."/>
            <person name="Albertini E."/>
            <person name="Donnini D."/>
            <person name="Bonito G."/>
        </authorList>
    </citation>
    <scope>NUCLEOTIDE SEQUENCE [LARGE SCALE GENOMIC DNA]</scope>
    <source>
        <strain evidence="3 4">Sb_GMNB300</strain>
    </source>
</reference>
<protein>
    <submittedName>
        <fullName evidence="3">Uncharacterized protein</fullName>
    </submittedName>
</protein>
<name>A0A5J5F0X6_9PEZI</name>
<gene>
    <name evidence="3" type="ORF">FN846DRAFT_629664</name>
</gene>
<feature type="region of interest" description="Disordered" evidence="1">
    <location>
        <begin position="162"/>
        <end position="186"/>
    </location>
</feature>
<dbReference type="Proteomes" id="UP000326924">
    <property type="component" value="Unassembled WGS sequence"/>
</dbReference>
<dbReference type="EMBL" id="VXIS01000060">
    <property type="protein sequence ID" value="KAA8909189.1"/>
    <property type="molecule type" value="Genomic_DNA"/>
</dbReference>
<dbReference type="AlphaFoldDB" id="A0A5J5F0X6"/>
<accession>A0A5J5F0X6</accession>
<keyword evidence="2" id="KW-0812">Transmembrane</keyword>
<proteinExistence type="predicted"/>
<sequence>MIHHNQALGRRKCIHTIEKENSYHGPFSMPFRVPCAPKLLFIFPYPVQAYCEQTPIPHIYTMAAVTTTTAAEEVDIPSLPEAASPPPATPQLTPTQLEEEISIINLDLSAGDTTAADEAVSSSPLPLTNLDLEEGAAGATAARSSRASILRIPAFLRAAGSSTNTLASQPPPYDSSPPPPQYAGAAESPPPYLSLYVPLIIVPSGRLAVRRDRCLLISGVGLVVVLAVLGFVTYWGGKNDEKKS</sequence>
<evidence type="ECO:0000256" key="1">
    <source>
        <dbReference type="SAM" id="MobiDB-lite"/>
    </source>
</evidence>
<comment type="caution">
    <text evidence="3">The sequence shown here is derived from an EMBL/GenBank/DDBJ whole genome shotgun (WGS) entry which is preliminary data.</text>
</comment>
<evidence type="ECO:0000256" key="2">
    <source>
        <dbReference type="SAM" id="Phobius"/>
    </source>
</evidence>
<evidence type="ECO:0000313" key="3">
    <source>
        <dbReference type="EMBL" id="KAA8909189.1"/>
    </source>
</evidence>
<keyword evidence="2" id="KW-1133">Transmembrane helix</keyword>
<dbReference type="InParanoid" id="A0A5J5F0X6"/>
<keyword evidence="4" id="KW-1185">Reference proteome</keyword>